<proteinExistence type="predicted"/>
<organism evidence="2 3">
    <name type="scientific">Phytomonospora endophytica</name>
    <dbReference type="NCBI Taxonomy" id="714109"/>
    <lineage>
        <taxon>Bacteria</taxon>
        <taxon>Bacillati</taxon>
        <taxon>Actinomycetota</taxon>
        <taxon>Actinomycetes</taxon>
        <taxon>Micromonosporales</taxon>
        <taxon>Micromonosporaceae</taxon>
        <taxon>Phytomonospora</taxon>
    </lineage>
</organism>
<dbReference type="NCBIfam" id="TIGR03891">
    <property type="entry name" value="thiopep_ocin"/>
    <property type="match status" value="1"/>
</dbReference>
<reference evidence="2 3" key="1">
    <citation type="submission" date="2020-08" db="EMBL/GenBank/DDBJ databases">
        <title>Genomic Encyclopedia of Type Strains, Phase IV (KMG-IV): sequencing the most valuable type-strain genomes for metagenomic binning, comparative biology and taxonomic classification.</title>
        <authorList>
            <person name="Goeker M."/>
        </authorList>
    </citation>
    <scope>NUCLEOTIDE SEQUENCE [LARGE SCALE GENOMIC DNA]</scope>
    <source>
        <strain evidence="2 3">YIM 65646</strain>
    </source>
</reference>
<dbReference type="InterPro" id="IPR023809">
    <property type="entry name" value="Thiopep_bacteriocin_synth_dom"/>
</dbReference>
<dbReference type="RefSeq" id="WP_184790486.1">
    <property type="nucleotide sequence ID" value="NZ_BONT01000054.1"/>
</dbReference>
<gene>
    <name evidence="2" type="ORF">HNR73_005549</name>
</gene>
<dbReference type="AlphaFoldDB" id="A0A841FK17"/>
<dbReference type="EMBL" id="JACHGT010000013">
    <property type="protein sequence ID" value="MBB6037671.1"/>
    <property type="molecule type" value="Genomic_DNA"/>
</dbReference>
<keyword evidence="3" id="KW-1185">Reference proteome</keyword>
<protein>
    <submittedName>
        <fullName evidence="2">Thiopeptide-type bacteriocin biosynthesis protein</fullName>
    </submittedName>
</protein>
<evidence type="ECO:0000313" key="2">
    <source>
        <dbReference type="EMBL" id="MBB6037671.1"/>
    </source>
</evidence>
<feature type="domain" description="Thiopeptide-type bacteriocin biosynthesis" evidence="1">
    <location>
        <begin position="7"/>
        <end position="256"/>
    </location>
</feature>
<evidence type="ECO:0000313" key="3">
    <source>
        <dbReference type="Proteomes" id="UP000548476"/>
    </source>
</evidence>
<accession>A0A841FK17</accession>
<sequence>MPNTDSWRQINVAFTDPATAETTAVIHLAPILAAADTNGAVSPWFFIRKTPSWRIRCQPADPNIWCDIRGQFRALVHAGHIADMTEVVYEPESHAFGGPDGMAVAHALFHTDSQQILHHLASAVHAERDRRRELALLLPTFMLRAAGQDWYEQGDVWARVAEHRTPPASVPLQLPSTVHRLISVDASSLTRTGQPLAHIHAWAKAYTDAGRQLAMLNETGQLQRGLRRILAHHIVFAWNRLGLSASAQSILASTAATVIFGEPRLSLPLANGATA</sequence>
<comment type="caution">
    <text evidence="2">The sequence shown here is derived from an EMBL/GenBank/DDBJ whole genome shotgun (WGS) entry which is preliminary data.</text>
</comment>
<dbReference type="Pfam" id="PF14028">
    <property type="entry name" value="Lant_dehydr_C"/>
    <property type="match status" value="1"/>
</dbReference>
<dbReference type="Proteomes" id="UP000548476">
    <property type="component" value="Unassembled WGS sequence"/>
</dbReference>
<evidence type="ECO:0000259" key="1">
    <source>
        <dbReference type="Pfam" id="PF14028"/>
    </source>
</evidence>
<name>A0A841FK17_9ACTN</name>